<dbReference type="SMART" id="SM00987">
    <property type="entry name" value="UreE_C"/>
    <property type="match status" value="1"/>
</dbReference>
<dbReference type="EMBL" id="BJJW01000006">
    <property type="protein sequence ID" value="GDZ83711.1"/>
    <property type="molecule type" value="Genomic_DNA"/>
</dbReference>
<gene>
    <name evidence="2" type="primary">ysiD</name>
    <name evidence="2" type="ORF">LCIT_09530</name>
</gene>
<sequence length="190" mass="21960">MSLFEEIANDEDNKVYKAKRWLPIYAAPRTAEILIIGQAPSKRVQETGIMWHDASGDRLRDWLGVSETVFYQSGKIGVIPMDFYYPGKAASGDKAPRKGVAEKWHPKLLAEMPNVKLIILIGAYAQRYYLNLTNKETITATIKNYQHYLPKYFPIVHPSPRNNIWLKKNPWFEQEVLPMLKQEVQAILKQ</sequence>
<evidence type="ECO:0000259" key="1">
    <source>
        <dbReference type="SMART" id="SM00986"/>
    </source>
</evidence>
<dbReference type="RefSeq" id="WP_036058406.1">
    <property type="nucleotide sequence ID" value="NZ_BJJW01000006.1"/>
</dbReference>
<dbReference type="CDD" id="cd10033">
    <property type="entry name" value="UDG_like"/>
    <property type="match status" value="1"/>
</dbReference>
<dbReference type="InterPro" id="IPR005122">
    <property type="entry name" value="Uracil-DNA_glycosylase-like"/>
</dbReference>
<dbReference type="PANTHER" id="PTHR42160:SF1">
    <property type="entry name" value="URACIL-DNA GLYCOSYLASE SUPERFAMILY PROTEIN"/>
    <property type="match status" value="1"/>
</dbReference>
<dbReference type="SMART" id="SM00986">
    <property type="entry name" value="UDG"/>
    <property type="match status" value="1"/>
</dbReference>
<proteinExistence type="predicted"/>
<dbReference type="SUPFAM" id="SSF52141">
    <property type="entry name" value="Uracil-DNA glycosylase-like"/>
    <property type="match status" value="1"/>
</dbReference>
<dbReference type="AlphaFoldDB" id="A0A5A5TYA9"/>
<name>A0A5A5TYA9_LEUCI</name>
<dbReference type="PANTHER" id="PTHR42160">
    <property type="entry name" value="URACIL-DNA GLYCOSYLASE SUPERFAMILY PROTEIN"/>
    <property type="match status" value="1"/>
</dbReference>
<dbReference type="InterPro" id="IPR047124">
    <property type="entry name" value="HI_0220.2"/>
</dbReference>
<evidence type="ECO:0000313" key="3">
    <source>
        <dbReference type="Proteomes" id="UP000323274"/>
    </source>
</evidence>
<dbReference type="Gene3D" id="3.40.470.10">
    <property type="entry name" value="Uracil-DNA glycosylase-like domain"/>
    <property type="match status" value="1"/>
</dbReference>
<dbReference type="Pfam" id="PF03167">
    <property type="entry name" value="UDG"/>
    <property type="match status" value="1"/>
</dbReference>
<protein>
    <submittedName>
        <fullName evidence="2">Uracil-DNA glycosylase</fullName>
    </submittedName>
</protein>
<accession>A0A5A5TYA9</accession>
<dbReference type="InterPro" id="IPR036895">
    <property type="entry name" value="Uracil-DNA_glycosylase-like_sf"/>
</dbReference>
<evidence type="ECO:0000313" key="2">
    <source>
        <dbReference type="EMBL" id="GDZ83711.1"/>
    </source>
</evidence>
<organism evidence="2 3">
    <name type="scientific">Leuconostoc citreum</name>
    <dbReference type="NCBI Taxonomy" id="33964"/>
    <lineage>
        <taxon>Bacteria</taxon>
        <taxon>Bacillati</taxon>
        <taxon>Bacillota</taxon>
        <taxon>Bacilli</taxon>
        <taxon>Lactobacillales</taxon>
        <taxon>Lactobacillaceae</taxon>
        <taxon>Leuconostoc</taxon>
    </lineage>
</organism>
<reference evidence="2 3" key="1">
    <citation type="submission" date="2019-04" db="EMBL/GenBank/DDBJ databases">
        <title>A pseudo-fructophilic Leuconostoc citreum strain F192-5 isolated from peel of satsuma mandarin: the first report for isolation and characterization of strain-dependent fructophilic-like characteristics.</title>
        <authorList>
            <person name="Maeno S."/>
            <person name="Tanizawa Y."/>
            <person name="Kajikawa A."/>
            <person name="Kanesaki Y."/>
            <person name="Kubota E."/>
            <person name="Arita M."/>
            <person name="Leon D."/>
            <person name="Endo A."/>
        </authorList>
    </citation>
    <scope>NUCLEOTIDE SEQUENCE [LARGE SCALE GENOMIC DNA]</scope>
    <source>
        <strain evidence="2 3">F192-5</strain>
    </source>
</reference>
<comment type="caution">
    <text evidence="2">The sequence shown here is derived from an EMBL/GenBank/DDBJ whole genome shotgun (WGS) entry which is preliminary data.</text>
</comment>
<feature type="domain" description="Uracil-DNA glycosylase-like" evidence="1">
    <location>
        <begin position="24"/>
        <end position="181"/>
    </location>
</feature>
<dbReference type="Proteomes" id="UP000323274">
    <property type="component" value="Unassembled WGS sequence"/>
</dbReference>